<organism evidence="1">
    <name type="scientific">Hexamita inflata</name>
    <dbReference type="NCBI Taxonomy" id="28002"/>
    <lineage>
        <taxon>Eukaryota</taxon>
        <taxon>Metamonada</taxon>
        <taxon>Diplomonadida</taxon>
        <taxon>Hexamitidae</taxon>
        <taxon>Hexamitinae</taxon>
        <taxon>Hexamita</taxon>
    </lineage>
</organism>
<evidence type="ECO:0000313" key="1">
    <source>
        <dbReference type="EMBL" id="CAI9960082.1"/>
    </source>
</evidence>
<dbReference type="AlphaFoldDB" id="A0AA86QNT4"/>
<dbReference type="EMBL" id="CATOUU010000928">
    <property type="protein sequence ID" value="CAI9960082.1"/>
    <property type="molecule type" value="Genomic_DNA"/>
</dbReference>
<dbReference type="Proteomes" id="UP001642409">
    <property type="component" value="Unassembled WGS sequence"/>
</dbReference>
<gene>
    <name evidence="1" type="ORF">HINF_LOCUS47727</name>
    <name evidence="2" type="ORF">HINF_LOCUS60428</name>
</gene>
<name>A0AA86QNT4_9EUKA</name>
<keyword evidence="3" id="KW-1185">Reference proteome</keyword>
<comment type="caution">
    <text evidence="1">The sequence shown here is derived from an EMBL/GenBank/DDBJ whole genome shotgun (WGS) entry which is preliminary data.</text>
</comment>
<accession>A0AA86QNT4</accession>
<reference evidence="1" key="1">
    <citation type="submission" date="2023-06" db="EMBL/GenBank/DDBJ databases">
        <authorList>
            <person name="Kurt Z."/>
        </authorList>
    </citation>
    <scope>NUCLEOTIDE SEQUENCE</scope>
</reference>
<sequence length="117" mass="12619">MCSYQQLGTNSIINTTVQTCNISSGNSAGGFITDALNYNNYIKNSTVQNTNITGTGNYNDFKQIGAMIGQMWSYNYLNFCFENSSVISNNISGICGTAGIVGTVVGPRNAFLNQEEE</sequence>
<reference evidence="2 3" key="2">
    <citation type="submission" date="2024-07" db="EMBL/GenBank/DDBJ databases">
        <authorList>
            <person name="Akdeniz Z."/>
        </authorList>
    </citation>
    <scope>NUCLEOTIDE SEQUENCE [LARGE SCALE GENOMIC DNA]</scope>
</reference>
<proteinExistence type="predicted"/>
<protein>
    <submittedName>
        <fullName evidence="2">Hypothetical_protein</fullName>
    </submittedName>
</protein>
<dbReference type="EMBL" id="CAXDID020000354">
    <property type="protein sequence ID" value="CAL6081616.1"/>
    <property type="molecule type" value="Genomic_DNA"/>
</dbReference>
<evidence type="ECO:0000313" key="3">
    <source>
        <dbReference type="Proteomes" id="UP001642409"/>
    </source>
</evidence>
<evidence type="ECO:0000313" key="2">
    <source>
        <dbReference type="EMBL" id="CAL6081616.1"/>
    </source>
</evidence>